<dbReference type="FunFam" id="3.40.50.300:FF:000020">
    <property type="entry name" value="Amino acid ABC transporter ATP-binding component"/>
    <property type="match status" value="1"/>
</dbReference>
<name>A0A256LJ61_9LACO</name>
<reference evidence="7 8" key="1">
    <citation type="submission" date="2017-04" db="EMBL/GenBank/DDBJ databases">
        <authorList>
            <person name="Afonso C.L."/>
            <person name="Miller P.J."/>
            <person name="Scott M.A."/>
            <person name="Spackman E."/>
            <person name="Goraichik I."/>
            <person name="Dimitrov K.M."/>
            <person name="Suarez D.L."/>
            <person name="Swayne D.E."/>
        </authorList>
    </citation>
    <scope>NUCLEOTIDE SEQUENCE [LARGE SCALE GENOMIC DNA]</scope>
    <source>
        <strain evidence="7 8">609q</strain>
    </source>
</reference>
<dbReference type="EMBL" id="NGNV01000001">
    <property type="protein sequence ID" value="OYR89156.1"/>
    <property type="molecule type" value="Genomic_DNA"/>
</dbReference>
<dbReference type="InterPro" id="IPR003593">
    <property type="entry name" value="AAA+_ATPase"/>
</dbReference>
<organism evidence="7 8">
    <name type="scientific">Lactobacillus taiwanensis</name>
    <dbReference type="NCBI Taxonomy" id="508451"/>
    <lineage>
        <taxon>Bacteria</taxon>
        <taxon>Bacillati</taxon>
        <taxon>Bacillota</taxon>
        <taxon>Bacilli</taxon>
        <taxon>Lactobacillales</taxon>
        <taxon>Lactobacillaceae</taxon>
        <taxon>Lactobacillus</taxon>
    </lineage>
</organism>
<dbReference type="PROSITE" id="PS50893">
    <property type="entry name" value="ABC_TRANSPORTER_2"/>
    <property type="match status" value="1"/>
</dbReference>
<comment type="caution">
    <text evidence="7">The sequence shown here is derived from an EMBL/GenBank/DDBJ whole genome shotgun (WGS) entry which is preliminary data.</text>
</comment>
<evidence type="ECO:0000313" key="7">
    <source>
        <dbReference type="EMBL" id="OYR93478.1"/>
    </source>
</evidence>
<comment type="similarity">
    <text evidence="1">Belongs to the ABC transporter superfamily.</text>
</comment>
<sequence length="249" mass="28194">MAAIIEFKHVDKYYGKFHALKDINLSIEEGQVVSIIGPSGSGKSTLIRTMNGLERINSGKLMVTGYDLADKHTNLNKIRKNVGMVFQHFNLYDNHTVLENITLAPKIVLHRPEKENHDIAMNLLKKVCLEDKANMYPRQLSGGQKQRVAIARSLAMRPKAILFDEPTSALDPEMIQDVLDVMKYVADEGITMVVVTHEMGFAREVGDRLIFFDQGRILEDAKPEEFFEHPKTERARQFLSKVITEKLGG</sequence>
<dbReference type="PROSITE" id="PS00211">
    <property type="entry name" value="ABC_TRANSPORTER_1"/>
    <property type="match status" value="1"/>
</dbReference>
<gene>
    <name evidence="6" type="ORF">CBF53_00415</name>
    <name evidence="7" type="ORF">CBF70_00420</name>
</gene>
<dbReference type="CDD" id="cd03262">
    <property type="entry name" value="ABC_HisP_GlnQ"/>
    <property type="match status" value="1"/>
</dbReference>
<dbReference type="InterPro" id="IPR017871">
    <property type="entry name" value="ABC_transporter-like_CS"/>
</dbReference>
<dbReference type="SMART" id="SM00382">
    <property type="entry name" value="AAA"/>
    <property type="match status" value="1"/>
</dbReference>
<dbReference type="AlphaFoldDB" id="A0A256LJ61"/>
<dbReference type="RefSeq" id="WP_057719001.1">
    <property type="nucleotide sequence ID" value="NZ_CAJUTI010000010.1"/>
</dbReference>
<dbReference type="PANTHER" id="PTHR43166">
    <property type="entry name" value="AMINO ACID IMPORT ATP-BINDING PROTEIN"/>
    <property type="match status" value="1"/>
</dbReference>
<dbReference type="Proteomes" id="UP000216316">
    <property type="component" value="Unassembled WGS sequence"/>
</dbReference>
<dbReference type="PANTHER" id="PTHR43166:SF4">
    <property type="entry name" value="PHOSPHONATES IMPORT ATP-BINDING PROTEIN PHNC"/>
    <property type="match status" value="1"/>
</dbReference>
<keyword evidence="2" id="KW-0813">Transport</keyword>
<feature type="domain" description="ABC transporter" evidence="5">
    <location>
        <begin position="5"/>
        <end position="239"/>
    </location>
</feature>
<dbReference type="InterPro" id="IPR027417">
    <property type="entry name" value="P-loop_NTPase"/>
</dbReference>
<dbReference type="GO" id="GO:0016887">
    <property type="term" value="F:ATP hydrolysis activity"/>
    <property type="evidence" value="ECO:0007669"/>
    <property type="project" value="InterPro"/>
</dbReference>
<reference evidence="8 9" key="3">
    <citation type="submission" date="2017-09" db="EMBL/GenBank/DDBJ databases">
        <title>Tripartite evolution among Lactobacillus johnsonii, Lactobacillus taiwanensis, Lactobacillus reuteri and their rodent host.</title>
        <authorList>
            <person name="Wang T."/>
            <person name="Knowles S."/>
            <person name="Cheng C."/>
        </authorList>
    </citation>
    <scope>NUCLEOTIDE SEQUENCE [LARGE SCALE GENOMIC DNA]</scope>
    <source>
        <strain evidence="7 8">609q</strain>
        <strain evidence="6 9">609u</strain>
    </source>
</reference>
<keyword evidence="9" id="KW-1185">Reference proteome</keyword>
<evidence type="ECO:0000256" key="3">
    <source>
        <dbReference type="ARBA" id="ARBA00022741"/>
    </source>
</evidence>
<dbReference type="InterPro" id="IPR050086">
    <property type="entry name" value="MetN_ABC_transporter-like"/>
</dbReference>
<accession>A0A256LJ61</accession>
<dbReference type="Proteomes" id="UP000215828">
    <property type="component" value="Unassembled WGS sequence"/>
</dbReference>
<evidence type="ECO:0000256" key="1">
    <source>
        <dbReference type="ARBA" id="ARBA00005417"/>
    </source>
</evidence>
<dbReference type="InterPro" id="IPR030679">
    <property type="entry name" value="ABC_ATPase_HisP-typ"/>
</dbReference>
<dbReference type="PIRSF" id="PIRSF039085">
    <property type="entry name" value="ABC_ATPase_HisP"/>
    <property type="match status" value="1"/>
</dbReference>
<evidence type="ECO:0000313" key="8">
    <source>
        <dbReference type="Proteomes" id="UP000215828"/>
    </source>
</evidence>
<dbReference type="EMBL" id="NGNX01000001">
    <property type="protein sequence ID" value="OYR93478.1"/>
    <property type="molecule type" value="Genomic_DNA"/>
</dbReference>
<keyword evidence="3" id="KW-0547">Nucleotide-binding</keyword>
<evidence type="ECO:0000256" key="2">
    <source>
        <dbReference type="ARBA" id="ARBA00022448"/>
    </source>
</evidence>
<dbReference type="Pfam" id="PF00005">
    <property type="entry name" value="ABC_tran"/>
    <property type="match status" value="1"/>
</dbReference>
<evidence type="ECO:0000313" key="9">
    <source>
        <dbReference type="Proteomes" id="UP000216316"/>
    </source>
</evidence>
<dbReference type="GO" id="GO:0015424">
    <property type="term" value="F:ABC-type amino acid transporter activity"/>
    <property type="evidence" value="ECO:0007669"/>
    <property type="project" value="InterPro"/>
</dbReference>
<proteinExistence type="inferred from homology"/>
<evidence type="ECO:0000259" key="5">
    <source>
        <dbReference type="PROSITE" id="PS50893"/>
    </source>
</evidence>
<dbReference type="Gene3D" id="3.40.50.300">
    <property type="entry name" value="P-loop containing nucleotide triphosphate hydrolases"/>
    <property type="match status" value="1"/>
</dbReference>
<protein>
    <submittedName>
        <fullName evidence="7">Amino acid ABC transporter ATP-binding protein</fullName>
    </submittedName>
</protein>
<dbReference type="GeneID" id="64333360"/>
<keyword evidence="4 7" id="KW-0067">ATP-binding</keyword>
<dbReference type="InterPro" id="IPR003439">
    <property type="entry name" value="ABC_transporter-like_ATP-bd"/>
</dbReference>
<evidence type="ECO:0000313" key="6">
    <source>
        <dbReference type="EMBL" id="OYR89156.1"/>
    </source>
</evidence>
<evidence type="ECO:0000256" key="4">
    <source>
        <dbReference type="ARBA" id="ARBA00022840"/>
    </source>
</evidence>
<reference evidence="6" key="2">
    <citation type="submission" date="2017-05" db="EMBL/GenBank/DDBJ databases">
        <authorList>
            <person name="Lin X.B."/>
            <person name="Stothard P."/>
            <person name="Tasseva G."/>
            <person name="Walter J."/>
        </authorList>
    </citation>
    <scope>NUCLEOTIDE SEQUENCE</scope>
    <source>
        <strain evidence="6">609u</strain>
    </source>
</reference>
<dbReference type="GO" id="GO:0005524">
    <property type="term" value="F:ATP binding"/>
    <property type="evidence" value="ECO:0007669"/>
    <property type="project" value="UniProtKB-KW"/>
</dbReference>
<dbReference type="SUPFAM" id="SSF52540">
    <property type="entry name" value="P-loop containing nucleoside triphosphate hydrolases"/>
    <property type="match status" value="1"/>
</dbReference>